<dbReference type="EMBL" id="ML119661">
    <property type="protein sequence ID" value="RPA84007.1"/>
    <property type="molecule type" value="Genomic_DNA"/>
</dbReference>
<dbReference type="GO" id="GO:0016491">
    <property type="term" value="F:oxidoreductase activity"/>
    <property type="evidence" value="ECO:0007669"/>
    <property type="project" value="UniProtKB-KW"/>
</dbReference>
<dbReference type="STRING" id="1160509.A0A3N4IEY0"/>
<proteinExistence type="inferred from homology"/>
<dbReference type="InterPro" id="IPR036291">
    <property type="entry name" value="NAD(P)-bd_dom_sf"/>
</dbReference>
<evidence type="ECO:0000313" key="4">
    <source>
        <dbReference type="EMBL" id="RPA84007.1"/>
    </source>
</evidence>
<dbReference type="OrthoDB" id="191139at2759"/>
<evidence type="ECO:0000256" key="1">
    <source>
        <dbReference type="ARBA" id="ARBA00006484"/>
    </source>
</evidence>
<dbReference type="PANTHER" id="PTHR24320:SF236">
    <property type="entry name" value="SHORT-CHAIN DEHYDROGENASE-RELATED"/>
    <property type="match status" value="1"/>
</dbReference>
<evidence type="ECO:0000313" key="5">
    <source>
        <dbReference type="Proteomes" id="UP000275078"/>
    </source>
</evidence>
<reference evidence="4 5" key="1">
    <citation type="journal article" date="2018" name="Nat. Ecol. Evol.">
        <title>Pezizomycetes genomes reveal the molecular basis of ectomycorrhizal truffle lifestyle.</title>
        <authorList>
            <person name="Murat C."/>
            <person name="Payen T."/>
            <person name="Noel B."/>
            <person name="Kuo A."/>
            <person name="Morin E."/>
            <person name="Chen J."/>
            <person name="Kohler A."/>
            <person name="Krizsan K."/>
            <person name="Balestrini R."/>
            <person name="Da Silva C."/>
            <person name="Montanini B."/>
            <person name="Hainaut M."/>
            <person name="Levati E."/>
            <person name="Barry K.W."/>
            <person name="Belfiori B."/>
            <person name="Cichocki N."/>
            <person name="Clum A."/>
            <person name="Dockter R.B."/>
            <person name="Fauchery L."/>
            <person name="Guy J."/>
            <person name="Iotti M."/>
            <person name="Le Tacon F."/>
            <person name="Lindquist E.A."/>
            <person name="Lipzen A."/>
            <person name="Malagnac F."/>
            <person name="Mello A."/>
            <person name="Molinier V."/>
            <person name="Miyauchi S."/>
            <person name="Poulain J."/>
            <person name="Riccioni C."/>
            <person name="Rubini A."/>
            <person name="Sitrit Y."/>
            <person name="Splivallo R."/>
            <person name="Traeger S."/>
            <person name="Wang M."/>
            <person name="Zifcakova L."/>
            <person name="Wipf D."/>
            <person name="Zambonelli A."/>
            <person name="Paolocci F."/>
            <person name="Nowrousian M."/>
            <person name="Ottonello S."/>
            <person name="Baldrian P."/>
            <person name="Spatafora J.W."/>
            <person name="Henrissat B."/>
            <person name="Nagy L.G."/>
            <person name="Aury J.M."/>
            <person name="Wincker P."/>
            <person name="Grigoriev I.V."/>
            <person name="Bonfante P."/>
            <person name="Martin F.M."/>
        </authorList>
    </citation>
    <scope>NUCLEOTIDE SEQUENCE [LARGE SCALE GENOMIC DNA]</scope>
    <source>
        <strain evidence="4 5">RN42</strain>
    </source>
</reference>
<dbReference type="InterPro" id="IPR002347">
    <property type="entry name" value="SDR_fam"/>
</dbReference>
<dbReference type="Pfam" id="PF00106">
    <property type="entry name" value="adh_short"/>
    <property type="match status" value="1"/>
</dbReference>
<keyword evidence="5" id="KW-1185">Reference proteome</keyword>
<keyword evidence="2" id="KW-0521">NADP</keyword>
<name>A0A3N4IEY0_ASCIM</name>
<dbReference type="Gene3D" id="3.40.50.720">
    <property type="entry name" value="NAD(P)-binding Rossmann-like Domain"/>
    <property type="match status" value="1"/>
</dbReference>
<dbReference type="SUPFAM" id="SSF51735">
    <property type="entry name" value="NAD(P)-binding Rossmann-fold domains"/>
    <property type="match status" value="1"/>
</dbReference>
<protein>
    <submittedName>
        <fullName evidence="4">NAD(P)-binding protein</fullName>
    </submittedName>
</protein>
<gene>
    <name evidence="4" type="ORF">BJ508DRAFT_413037</name>
</gene>
<dbReference type="Proteomes" id="UP000275078">
    <property type="component" value="Unassembled WGS sequence"/>
</dbReference>
<keyword evidence="3" id="KW-0560">Oxidoreductase</keyword>
<organism evidence="4 5">
    <name type="scientific">Ascobolus immersus RN42</name>
    <dbReference type="NCBI Taxonomy" id="1160509"/>
    <lineage>
        <taxon>Eukaryota</taxon>
        <taxon>Fungi</taxon>
        <taxon>Dikarya</taxon>
        <taxon>Ascomycota</taxon>
        <taxon>Pezizomycotina</taxon>
        <taxon>Pezizomycetes</taxon>
        <taxon>Pezizales</taxon>
        <taxon>Ascobolaceae</taxon>
        <taxon>Ascobolus</taxon>
    </lineage>
</organism>
<dbReference type="AlphaFoldDB" id="A0A3N4IEY0"/>
<accession>A0A3N4IEY0</accession>
<evidence type="ECO:0000256" key="3">
    <source>
        <dbReference type="ARBA" id="ARBA00023002"/>
    </source>
</evidence>
<dbReference type="PRINTS" id="PR00081">
    <property type="entry name" value="GDHRDH"/>
</dbReference>
<comment type="similarity">
    <text evidence="1">Belongs to the short-chain dehydrogenases/reductases (SDR) family.</text>
</comment>
<sequence length="334" mass="36842">MSAWIQTAKSLYAQTFISGDPPITEANCPDQTGRVLIVTGGTAGVGFELSNILYASNGTVYIAARSQERAEAAIARIKSANPDSKGQLHFLHLDLSDLSTIKTSANEFLKKESQLHVLFNNAGVANPPPNSRSAQGHELHLGTNCLGPYLFTRLVLPALRTASASSPPNTVRIIWASSQTVDMLAPAGGIVPSELRNPQWERGPRMYSQSKVGNWFLAARFAQEFKAANENIVSITVNPGNLKSEIWRNYPTLNYYAISWMLKPSIWGAYTDLWAGLSEEVTVEDGGRYVLPWGKWHPCPREDILEGMKTVEEGGTGVMKEFGEWCDEFTREFM</sequence>
<evidence type="ECO:0000256" key="2">
    <source>
        <dbReference type="ARBA" id="ARBA00022857"/>
    </source>
</evidence>
<dbReference type="PANTHER" id="PTHR24320">
    <property type="entry name" value="RETINOL DEHYDROGENASE"/>
    <property type="match status" value="1"/>
</dbReference>